<evidence type="ECO:0000313" key="7">
    <source>
        <dbReference type="Proteomes" id="UP000515160"/>
    </source>
</evidence>
<feature type="region of interest" description="Disordered" evidence="5">
    <location>
        <begin position="1"/>
        <end position="94"/>
    </location>
</feature>
<sequence>MSTVESSSSAVQQPPSSTLPMLGDNQVSTMQLQMQASTSSSSSSGGGNGSVGVPLDTQSSGEPPAKKQMLDPNAASSSSPSSGGGGSGPAGARSGTNEKLAYRISTALCCAVCLDLPKTAMYQCQMGHLMCAACFTHLLADGRYETQKRKLKDLKNYLLLRDQIATCPNCRVEISKSTASRNLAVEKAASELPSECQFCNKEFPYKSLERHEQHECQERPTKCKYHRIGCQWRGPYHETTEHERNCLHPQKSGYEVMAALEAHDVKIKEEKKMFNTLIDLLSYEKIIFNDLQMKPYRTDEYVHKLFYETARFSAFNQQWVVKARINNSQRDPHQSNERTITYQLILKTKTSTPMSIHFFALKGPFSDMKVSTQIYKHEFTETSTESDYYVLPLPDGNGASGSSECNRMLANKGINFRLLMFLLNK</sequence>
<evidence type="ECO:0000259" key="6">
    <source>
        <dbReference type="PROSITE" id="PS50145"/>
    </source>
</evidence>
<dbReference type="GeneID" id="117568241"/>
<dbReference type="InterPro" id="IPR001293">
    <property type="entry name" value="Znf_TRAF"/>
</dbReference>
<protein>
    <submittedName>
        <fullName evidence="8">Zinc finger TRAF-type-containing protein 1 homolog isoform X1</fullName>
    </submittedName>
</protein>
<dbReference type="PANTHER" id="PTHR23059:SF4">
    <property type="entry name" value="ZINC FINGER TRAF-TYPE-CONTAINING PROTEIN 1"/>
    <property type="match status" value="1"/>
</dbReference>
<keyword evidence="1 4" id="KW-0479">Metal-binding</keyword>
<dbReference type="GO" id="GO:0008270">
    <property type="term" value="F:zinc ion binding"/>
    <property type="evidence" value="ECO:0007669"/>
    <property type="project" value="UniProtKB-KW"/>
</dbReference>
<feature type="compositionally biased region" description="Polar residues" evidence="5">
    <location>
        <begin position="25"/>
        <end position="36"/>
    </location>
</feature>
<feature type="zinc finger region" description="TRAF-type" evidence="4">
    <location>
        <begin position="192"/>
        <end position="230"/>
    </location>
</feature>
<evidence type="ECO:0000256" key="1">
    <source>
        <dbReference type="ARBA" id="ARBA00022723"/>
    </source>
</evidence>
<dbReference type="SUPFAM" id="SSF57850">
    <property type="entry name" value="RING/U-box"/>
    <property type="match status" value="1"/>
</dbReference>
<evidence type="ECO:0000256" key="4">
    <source>
        <dbReference type="PROSITE-ProRule" id="PRU00207"/>
    </source>
</evidence>
<feature type="domain" description="TRAF-type" evidence="6">
    <location>
        <begin position="192"/>
        <end position="230"/>
    </location>
</feature>
<evidence type="ECO:0000256" key="3">
    <source>
        <dbReference type="ARBA" id="ARBA00022833"/>
    </source>
</evidence>
<dbReference type="CDD" id="cd16505">
    <property type="entry name" value="RING-HC_CYHR1"/>
    <property type="match status" value="1"/>
</dbReference>
<keyword evidence="3 4" id="KW-0862">Zinc</keyword>
<dbReference type="Proteomes" id="UP000515160">
    <property type="component" value="Chromosome 3"/>
</dbReference>
<dbReference type="Gene3D" id="3.30.40.10">
    <property type="entry name" value="Zinc/RING finger domain, C3HC4 (zinc finger)"/>
    <property type="match status" value="2"/>
</dbReference>
<gene>
    <name evidence="8" type="primary">LOC117568241</name>
</gene>
<dbReference type="OrthoDB" id="10062218at2759"/>
<accession>A0A9C6SYA4</accession>
<dbReference type="AlphaFoldDB" id="A0A9C6SYA4"/>
<evidence type="ECO:0000313" key="8">
    <source>
        <dbReference type="RefSeq" id="XP_051861901.1"/>
    </source>
</evidence>
<dbReference type="GO" id="GO:0005634">
    <property type="term" value="C:nucleus"/>
    <property type="evidence" value="ECO:0007669"/>
    <property type="project" value="TreeGrafter"/>
</dbReference>
<dbReference type="SUPFAM" id="SSF49599">
    <property type="entry name" value="TRAF domain-like"/>
    <property type="match status" value="1"/>
</dbReference>
<dbReference type="PANTHER" id="PTHR23059">
    <property type="entry name" value="CYSTEINE AND HISTIDINE-RICH PROTEIN 1"/>
    <property type="match status" value="1"/>
</dbReference>
<dbReference type="InterPro" id="IPR013083">
    <property type="entry name" value="Znf_RING/FYVE/PHD"/>
</dbReference>
<dbReference type="RefSeq" id="XP_051861901.1">
    <property type="nucleotide sequence ID" value="XM_052005941.1"/>
</dbReference>
<reference evidence="8" key="1">
    <citation type="submission" date="2025-08" db="UniProtKB">
        <authorList>
            <consortium name="RefSeq"/>
        </authorList>
    </citation>
    <scope>IDENTIFICATION</scope>
    <source>
        <strain evidence="8">15112-1751.03</strain>
        <tissue evidence="8">Whole Adult</tissue>
    </source>
</reference>
<keyword evidence="7" id="KW-1185">Reference proteome</keyword>
<proteinExistence type="predicted"/>
<organism evidence="7 8">
    <name type="scientific">Drosophila albomicans</name>
    <name type="common">Fruit fly</name>
    <dbReference type="NCBI Taxonomy" id="7291"/>
    <lineage>
        <taxon>Eukaryota</taxon>
        <taxon>Metazoa</taxon>
        <taxon>Ecdysozoa</taxon>
        <taxon>Arthropoda</taxon>
        <taxon>Hexapoda</taxon>
        <taxon>Insecta</taxon>
        <taxon>Pterygota</taxon>
        <taxon>Neoptera</taxon>
        <taxon>Endopterygota</taxon>
        <taxon>Diptera</taxon>
        <taxon>Brachycera</taxon>
        <taxon>Muscomorpha</taxon>
        <taxon>Ephydroidea</taxon>
        <taxon>Drosophilidae</taxon>
        <taxon>Drosophila</taxon>
    </lineage>
</organism>
<evidence type="ECO:0000256" key="5">
    <source>
        <dbReference type="SAM" id="MobiDB-lite"/>
    </source>
</evidence>
<feature type="compositionally biased region" description="Low complexity" evidence="5">
    <location>
        <begin position="1"/>
        <end position="16"/>
    </location>
</feature>
<keyword evidence="2 4" id="KW-0863">Zinc-finger</keyword>
<evidence type="ECO:0000256" key="2">
    <source>
        <dbReference type="ARBA" id="ARBA00022771"/>
    </source>
</evidence>
<dbReference type="InterPro" id="IPR039338">
    <property type="entry name" value="ZFTRAF1"/>
</dbReference>
<name>A0A9C6SYA4_DROAB</name>
<dbReference type="PROSITE" id="PS50145">
    <property type="entry name" value="ZF_TRAF"/>
    <property type="match status" value="1"/>
</dbReference>